<evidence type="ECO:0000313" key="3">
    <source>
        <dbReference type="Proteomes" id="UP001597557"/>
    </source>
</evidence>
<dbReference type="EMBL" id="JBHUPD010000002">
    <property type="protein sequence ID" value="MFD2872860.1"/>
    <property type="molecule type" value="Genomic_DNA"/>
</dbReference>
<organism evidence="2 3">
    <name type="scientific">Mucilaginibacter ximonensis</name>
    <dbReference type="NCBI Taxonomy" id="538021"/>
    <lineage>
        <taxon>Bacteria</taxon>
        <taxon>Pseudomonadati</taxon>
        <taxon>Bacteroidota</taxon>
        <taxon>Sphingobacteriia</taxon>
        <taxon>Sphingobacteriales</taxon>
        <taxon>Sphingobacteriaceae</taxon>
        <taxon>Mucilaginibacter</taxon>
    </lineage>
</organism>
<protein>
    <submittedName>
        <fullName evidence="2">Uncharacterized protein</fullName>
    </submittedName>
</protein>
<comment type="caution">
    <text evidence="2">The sequence shown here is derived from an EMBL/GenBank/DDBJ whole genome shotgun (WGS) entry which is preliminary data.</text>
</comment>
<reference evidence="3" key="1">
    <citation type="journal article" date="2019" name="Int. J. Syst. Evol. Microbiol.">
        <title>The Global Catalogue of Microorganisms (GCM) 10K type strain sequencing project: providing services to taxonomists for standard genome sequencing and annotation.</title>
        <authorList>
            <consortium name="The Broad Institute Genomics Platform"/>
            <consortium name="The Broad Institute Genome Sequencing Center for Infectious Disease"/>
            <person name="Wu L."/>
            <person name="Ma J."/>
        </authorList>
    </citation>
    <scope>NUCLEOTIDE SEQUENCE [LARGE SCALE GENOMIC DNA]</scope>
    <source>
        <strain evidence="3">KCTC 22437</strain>
    </source>
</reference>
<feature type="transmembrane region" description="Helical" evidence="1">
    <location>
        <begin position="16"/>
        <end position="35"/>
    </location>
</feature>
<dbReference type="RefSeq" id="WP_377185003.1">
    <property type="nucleotide sequence ID" value="NZ_JBHUPD010000002.1"/>
</dbReference>
<keyword evidence="1" id="KW-0812">Transmembrane</keyword>
<keyword evidence="1" id="KW-0472">Membrane</keyword>
<name>A0ABW5YC56_9SPHI</name>
<sequence length="43" mass="4707">MVILTINNDDKASRTVYEGILMLVCLFAFTASVIAREATAKES</sequence>
<evidence type="ECO:0000256" key="1">
    <source>
        <dbReference type="SAM" id="Phobius"/>
    </source>
</evidence>
<proteinExistence type="predicted"/>
<keyword evidence="1" id="KW-1133">Transmembrane helix</keyword>
<gene>
    <name evidence="2" type="ORF">ACFS5N_10305</name>
</gene>
<accession>A0ABW5YC56</accession>
<evidence type="ECO:0000313" key="2">
    <source>
        <dbReference type="EMBL" id="MFD2872860.1"/>
    </source>
</evidence>
<keyword evidence="3" id="KW-1185">Reference proteome</keyword>
<dbReference type="Proteomes" id="UP001597557">
    <property type="component" value="Unassembled WGS sequence"/>
</dbReference>